<gene>
    <name evidence="2" type="ORF">AVDCRST_MAG93-1901</name>
</gene>
<sequence length="62" mass="6994">MARAHEAVKTHIQTFAAAKAPPDTGHWFRCSLRSAIGRERDGRSRVSQAERGPNWPVKNLRI</sequence>
<evidence type="ECO:0000256" key="1">
    <source>
        <dbReference type="SAM" id="MobiDB-lite"/>
    </source>
</evidence>
<organism evidence="2">
    <name type="scientific">uncultured Chloroflexia bacterium</name>
    <dbReference type="NCBI Taxonomy" id="1672391"/>
    <lineage>
        <taxon>Bacteria</taxon>
        <taxon>Bacillati</taxon>
        <taxon>Chloroflexota</taxon>
        <taxon>Chloroflexia</taxon>
        <taxon>environmental samples</taxon>
    </lineage>
</organism>
<name>A0A6J4INA3_9CHLR</name>
<dbReference type="AlphaFoldDB" id="A0A6J4INA3"/>
<protein>
    <submittedName>
        <fullName evidence="2">Uncharacterized protein</fullName>
    </submittedName>
</protein>
<reference evidence="2" key="1">
    <citation type="submission" date="2020-02" db="EMBL/GenBank/DDBJ databases">
        <authorList>
            <person name="Meier V. D."/>
        </authorList>
    </citation>
    <scope>NUCLEOTIDE SEQUENCE</scope>
    <source>
        <strain evidence="2">AVDCRST_MAG93</strain>
    </source>
</reference>
<dbReference type="EMBL" id="CADCTR010000648">
    <property type="protein sequence ID" value="CAA9254436.1"/>
    <property type="molecule type" value="Genomic_DNA"/>
</dbReference>
<feature type="region of interest" description="Disordered" evidence="1">
    <location>
        <begin position="39"/>
        <end position="62"/>
    </location>
</feature>
<evidence type="ECO:0000313" key="2">
    <source>
        <dbReference type="EMBL" id="CAA9254436.1"/>
    </source>
</evidence>
<proteinExistence type="predicted"/>
<accession>A0A6J4INA3</accession>